<evidence type="ECO:0000313" key="1">
    <source>
        <dbReference type="EMBL" id="CAG9332117.1"/>
    </source>
</evidence>
<dbReference type="Proteomes" id="UP001162131">
    <property type="component" value="Unassembled WGS sequence"/>
</dbReference>
<dbReference type="EMBL" id="CAJZBQ010000054">
    <property type="protein sequence ID" value="CAG9332117.1"/>
    <property type="molecule type" value="Genomic_DNA"/>
</dbReference>
<protein>
    <recommendedName>
        <fullName evidence="3">Maturase K</fullName>
    </recommendedName>
</protein>
<evidence type="ECO:0000313" key="2">
    <source>
        <dbReference type="Proteomes" id="UP001162131"/>
    </source>
</evidence>
<proteinExistence type="predicted"/>
<sequence>MENHFESFQLFFNLPTQLSSLYHHTIDHDRIFIEDYKNLHQFIYLIFKSKLINENWQNIPFHAFNLWDKIIISKDADKKENA</sequence>
<reference evidence="1" key="1">
    <citation type="submission" date="2021-09" db="EMBL/GenBank/DDBJ databases">
        <authorList>
            <consortium name="AG Swart"/>
            <person name="Singh M."/>
            <person name="Singh A."/>
            <person name="Seah K."/>
            <person name="Emmerich C."/>
        </authorList>
    </citation>
    <scope>NUCLEOTIDE SEQUENCE</scope>
    <source>
        <strain evidence="1">ATCC30299</strain>
    </source>
</reference>
<name>A0AAU9K0N6_9CILI</name>
<gene>
    <name evidence="1" type="ORF">BSTOLATCC_MIC55571</name>
</gene>
<keyword evidence="2" id="KW-1185">Reference proteome</keyword>
<organism evidence="1 2">
    <name type="scientific">Blepharisma stoltei</name>
    <dbReference type="NCBI Taxonomy" id="1481888"/>
    <lineage>
        <taxon>Eukaryota</taxon>
        <taxon>Sar</taxon>
        <taxon>Alveolata</taxon>
        <taxon>Ciliophora</taxon>
        <taxon>Postciliodesmatophora</taxon>
        <taxon>Heterotrichea</taxon>
        <taxon>Heterotrichida</taxon>
        <taxon>Blepharismidae</taxon>
        <taxon>Blepharisma</taxon>
    </lineage>
</organism>
<accession>A0AAU9K0N6</accession>
<evidence type="ECO:0008006" key="3">
    <source>
        <dbReference type="Google" id="ProtNLM"/>
    </source>
</evidence>
<dbReference type="AlphaFoldDB" id="A0AAU9K0N6"/>
<comment type="caution">
    <text evidence="1">The sequence shown here is derived from an EMBL/GenBank/DDBJ whole genome shotgun (WGS) entry which is preliminary data.</text>
</comment>